<evidence type="ECO:0000259" key="3">
    <source>
        <dbReference type="PROSITE" id="PS51192"/>
    </source>
</evidence>
<dbReference type="InterPro" id="IPR011545">
    <property type="entry name" value="DEAD/DEAH_box_helicase_dom"/>
</dbReference>
<keyword evidence="2" id="KW-0547">Nucleotide-binding</keyword>
<dbReference type="GO" id="GO:0003676">
    <property type="term" value="F:nucleic acid binding"/>
    <property type="evidence" value="ECO:0007669"/>
    <property type="project" value="InterPro"/>
</dbReference>
<dbReference type="SMART" id="SM00487">
    <property type="entry name" value="DEXDc"/>
    <property type="match status" value="1"/>
</dbReference>
<reference evidence="4" key="3">
    <citation type="submission" date="2019-06" db="EMBL/GenBank/DDBJ databases">
        <authorList>
            <person name="Poynton C."/>
            <person name="Hasenbein S."/>
            <person name="Benoit J.B."/>
            <person name="Sepulveda M.S."/>
            <person name="Poelchau M.F."/>
            <person name="Murali S.C."/>
            <person name="Chen S."/>
            <person name="Glastad K.M."/>
            <person name="Werren J.H."/>
            <person name="Vineis J.H."/>
            <person name="Bowen J.L."/>
            <person name="Friedrich M."/>
            <person name="Jones J."/>
            <person name="Robertson H.M."/>
            <person name="Feyereisen R."/>
            <person name="Mechler-Hickson A."/>
            <person name="Mathers N."/>
            <person name="Lee C.E."/>
            <person name="Colbourne J.K."/>
            <person name="Biales A."/>
            <person name="Johnston J.S."/>
            <person name="Wellborn G.A."/>
            <person name="Rosendale A.J."/>
            <person name="Cridge A.G."/>
            <person name="Munoz-Torres M.C."/>
            <person name="Bain P.A."/>
            <person name="Manny A.R."/>
            <person name="Major K.M."/>
            <person name="Lambert F.N."/>
            <person name="Vulpe C.D."/>
            <person name="Tuck P."/>
            <person name="Blalock B.J."/>
            <person name="Lin Y.-Y."/>
            <person name="Smith M.E."/>
            <person name="Ochoa-Acuna H."/>
            <person name="Chen M.-J.M."/>
            <person name="Childers C.P."/>
            <person name="Qu J."/>
            <person name="Dugan S."/>
            <person name="Lee S.L."/>
            <person name="Chao H."/>
            <person name="Dinh H."/>
            <person name="Han Y."/>
            <person name="Doddapaneni H."/>
            <person name="Worley K.C."/>
            <person name="Muzny D.M."/>
            <person name="Gibbs R.A."/>
            <person name="Richards S."/>
        </authorList>
    </citation>
    <scope>NUCLEOTIDE SEQUENCE</scope>
    <source>
        <strain evidence="4">HAZT.00-mixed</strain>
        <tissue evidence="4">Whole organism</tissue>
    </source>
</reference>
<dbReference type="PROSITE" id="PS51192">
    <property type="entry name" value="HELICASE_ATP_BIND_1"/>
    <property type="match status" value="1"/>
</dbReference>
<gene>
    <name evidence="4" type="ORF">HAZT_HAZT009279</name>
</gene>
<reference evidence="4" key="1">
    <citation type="submission" date="2014-08" db="EMBL/GenBank/DDBJ databases">
        <authorList>
            <person name="Murali S."/>
            <person name="Richards S."/>
            <person name="Bandaranaike D."/>
            <person name="Bellair M."/>
            <person name="Blankenburg K."/>
            <person name="Chao H."/>
            <person name="Dinh H."/>
            <person name="Doddapaneni H."/>
            <person name="Dugan-Rocha S."/>
            <person name="Elkadiri S."/>
            <person name="Gnanaolivu R."/>
            <person name="Hughes D."/>
            <person name="Lee S."/>
            <person name="Li M."/>
            <person name="Ming W."/>
            <person name="Munidasa M."/>
            <person name="Muniz J."/>
            <person name="Nguyen L."/>
            <person name="Osuji N."/>
            <person name="Pu L.-L."/>
            <person name="Puazo M."/>
            <person name="Skinner E."/>
            <person name="Qu C."/>
            <person name="Quiroz J."/>
            <person name="Raj R."/>
            <person name="Weissenberger G."/>
            <person name="Xin Y."/>
            <person name="Zou X."/>
            <person name="Han Y."/>
            <person name="Worley K."/>
            <person name="Muzny D."/>
            <person name="Gibbs R."/>
        </authorList>
    </citation>
    <scope>NUCLEOTIDE SEQUENCE</scope>
    <source>
        <strain evidence="4">HAZT.00-mixed</strain>
        <tissue evidence="4">Whole organism</tissue>
    </source>
</reference>
<protein>
    <recommendedName>
        <fullName evidence="3">Helicase ATP-binding domain-containing protein</fullName>
    </recommendedName>
</protein>
<name>A0A6A0HDF1_HYAAZ</name>
<dbReference type="OrthoDB" id="6492176at2759"/>
<dbReference type="AlphaFoldDB" id="A0A6A0HDF1"/>
<dbReference type="InterPro" id="IPR027417">
    <property type="entry name" value="P-loop_NTPase"/>
</dbReference>
<evidence type="ECO:0000256" key="2">
    <source>
        <dbReference type="ARBA" id="ARBA00022806"/>
    </source>
</evidence>
<feature type="domain" description="Helicase ATP-binding" evidence="3">
    <location>
        <begin position="31"/>
        <end position="179"/>
    </location>
</feature>
<comment type="caution">
    <text evidence="4">The sequence shown here is derived from an EMBL/GenBank/DDBJ whole genome shotgun (WGS) entry which is preliminary data.</text>
</comment>
<dbReference type="GO" id="GO:0005524">
    <property type="term" value="F:ATP binding"/>
    <property type="evidence" value="ECO:0007669"/>
    <property type="project" value="InterPro"/>
</dbReference>
<organism evidence="4">
    <name type="scientific">Hyalella azteca</name>
    <name type="common">Amphipod</name>
    <dbReference type="NCBI Taxonomy" id="294128"/>
    <lineage>
        <taxon>Eukaryota</taxon>
        <taxon>Metazoa</taxon>
        <taxon>Ecdysozoa</taxon>
        <taxon>Arthropoda</taxon>
        <taxon>Crustacea</taxon>
        <taxon>Multicrustacea</taxon>
        <taxon>Malacostraca</taxon>
        <taxon>Eumalacostraca</taxon>
        <taxon>Peracarida</taxon>
        <taxon>Amphipoda</taxon>
        <taxon>Senticaudata</taxon>
        <taxon>Talitrida</taxon>
        <taxon>Talitroidea</taxon>
        <taxon>Hyalellidae</taxon>
        <taxon>Hyalella</taxon>
    </lineage>
</organism>
<dbReference type="GO" id="GO:0004386">
    <property type="term" value="F:helicase activity"/>
    <property type="evidence" value="ECO:0007669"/>
    <property type="project" value="UniProtKB-KW"/>
</dbReference>
<dbReference type="EMBL" id="JQDR03001370">
    <property type="protein sequence ID" value="KAA0203549.1"/>
    <property type="molecule type" value="Genomic_DNA"/>
</dbReference>
<dbReference type="Gene3D" id="3.40.50.300">
    <property type="entry name" value="P-loop containing nucleotide triphosphate hydrolases"/>
    <property type="match status" value="1"/>
</dbReference>
<dbReference type="PROSITE" id="PS00039">
    <property type="entry name" value="DEAD_ATP_HELICASE"/>
    <property type="match status" value="1"/>
</dbReference>
<dbReference type="InterPro" id="IPR000629">
    <property type="entry name" value="RNA-helicase_DEAD-box_CS"/>
</dbReference>
<dbReference type="SUPFAM" id="SSF52540">
    <property type="entry name" value="P-loop containing nucleoside triphosphate hydrolases"/>
    <property type="match status" value="1"/>
</dbReference>
<dbReference type="Pfam" id="PF00270">
    <property type="entry name" value="DEAD"/>
    <property type="match status" value="1"/>
</dbReference>
<keyword evidence="2" id="KW-0347">Helicase</keyword>
<dbReference type="PANTHER" id="PTHR47958">
    <property type="entry name" value="ATP-DEPENDENT RNA HELICASE DBP3"/>
    <property type="match status" value="1"/>
</dbReference>
<sequence length="179" mass="19643">MKSLAQFDAPTPIQAQGWSIALKGLDMVGIGQTLGYLLPGLLHVSHHQQLYAQHQKLQRDAPIGLVLAPTRELVQQILAVASEFGPKVHVESVAMFGGASRDVQLGTFYKRSAKLVVATPGRLIDFLESGQLRLGQCSFVVLDEADRMLDMGFEPQISSIMQHTRVSDVQHTRVGDNQE</sequence>
<dbReference type="InterPro" id="IPR014001">
    <property type="entry name" value="Helicase_ATP-bd"/>
</dbReference>
<evidence type="ECO:0000313" key="4">
    <source>
        <dbReference type="EMBL" id="KAA0203549.1"/>
    </source>
</evidence>
<dbReference type="Proteomes" id="UP000711488">
    <property type="component" value="Unassembled WGS sequence"/>
</dbReference>
<dbReference type="GO" id="GO:0016787">
    <property type="term" value="F:hydrolase activity"/>
    <property type="evidence" value="ECO:0007669"/>
    <property type="project" value="UniProtKB-KW"/>
</dbReference>
<keyword evidence="2" id="KW-0067">ATP-binding</keyword>
<accession>A0A6A0HDF1</accession>
<proteinExistence type="predicted"/>
<evidence type="ECO:0000256" key="1">
    <source>
        <dbReference type="ARBA" id="ARBA00022801"/>
    </source>
</evidence>
<reference evidence="4" key="2">
    <citation type="journal article" date="2018" name="Environ. Sci. Technol.">
        <title>The Toxicogenome of Hyalella azteca: A Model for Sediment Ecotoxicology and Evolutionary Toxicology.</title>
        <authorList>
            <person name="Poynton H.C."/>
            <person name="Hasenbein S."/>
            <person name="Benoit J.B."/>
            <person name="Sepulveda M.S."/>
            <person name="Poelchau M.F."/>
            <person name="Hughes D.S.T."/>
            <person name="Murali S.C."/>
            <person name="Chen S."/>
            <person name="Glastad K.M."/>
            <person name="Goodisman M.A.D."/>
            <person name="Werren J.H."/>
            <person name="Vineis J.H."/>
            <person name="Bowen J.L."/>
            <person name="Friedrich M."/>
            <person name="Jones J."/>
            <person name="Robertson H.M."/>
            <person name="Feyereisen R."/>
            <person name="Mechler-Hickson A."/>
            <person name="Mathers N."/>
            <person name="Lee C.E."/>
            <person name="Colbourne J.K."/>
            <person name="Biales A."/>
            <person name="Johnston J.S."/>
            <person name="Wellborn G.A."/>
            <person name="Rosendale A.J."/>
            <person name="Cridge A.G."/>
            <person name="Munoz-Torres M.C."/>
            <person name="Bain P.A."/>
            <person name="Manny A.R."/>
            <person name="Major K.M."/>
            <person name="Lambert F.N."/>
            <person name="Vulpe C.D."/>
            <person name="Tuck P."/>
            <person name="Blalock B.J."/>
            <person name="Lin Y.Y."/>
            <person name="Smith M.E."/>
            <person name="Ochoa-Acuna H."/>
            <person name="Chen M.M."/>
            <person name="Childers C.P."/>
            <person name="Qu J."/>
            <person name="Dugan S."/>
            <person name="Lee S.L."/>
            <person name="Chao H."/>
            <person name="Dinh H."/>
            <person name="Han Y."/>
            <person name="Doddapaneni H."/>
            <person name="Worley K.C."/>
            <person name="Muzny D.M."/>
            <person name="Gibbs R.A."/>
            <person name="Richards S."/>
        </authorList>
    </citation>
    <scope>NUCLEOTIDE SEQUENCE</scope>
    <source>
        <strain evidence="4">HAZT.00-mixed</strain>
        <tissue evidence="4">Whole organism</tissue>
    </source>
</reference>
<keyword evidence="1" id="KW-0378">Hydrolase</keyword>